<evidence type="ECO:0000313" key="4">
    <source>
        <dbReference type="Proteomes" id="UP000679307"/>
    </source>
</evidence>
<dbReference type="PROSITE" id="PS50006">
    <property type="entry name" value="FHA_DOMAIN"/>
    <property type="match status" value="1"/>
</dbReference>
<evidence type="ECO:0000313" key="3">
    <source>
        <dbReference type="EMBL" id="QVT77677.1"/>
    </source>
</evidence>
<keyword evidence="1" id="KW-0597">Phosphoprotein</keyword>
<name>A0ABX8ECE0_9ACTN</name>
<dbReference type="Pfam" id="PF00498">
    <property type="entry name" value="FHA"/>
    <property type="match status" value="1"/>
</dbReference>
<dbReference type="InterPro" id="IPR022128">
    <property type="entry name" value="FhaA_N"/>
</dbReference>
<accession>A0ABX8ECE0</accession>
<organism evidence="3 4">
    <name type="scientific">Nocardioides aquaticus</name>
    <dbReference type="NCBI Taxonomy" id="160826"/>
    <lineage>
        <taxon>Bacteria</taxon>
        <taxon>Bacillati</taxon>
        <taxon>Actinomycetota</taxon>
        <taxon>Actinomycetes</taxon>
        <taxon>Propionibacteriales</taxon>
        <taxon>Nocardioidaceae</taxon>
        <taxon>Nocardioides</taxon>
    </lineage>
</organism>
<dbReference type="RefSeq" id="WP_214057363.1">
    <property type="nucleotide sequence ID" value="NZ_BAAAHS010000035.1"/>
</dbReference>
<reference evidence="3 4" key="1">
    <citation type="submission" date="2021-05" db="EMBL/GenBank/DDBJ databases">
        <title>Complete genome of Nocardioides aquaticus KCTC 9944T isolated from meromictic and hypersaline Ekho Lake, Antarctica.</title>
        <authorList>
            <person name="Hwang K."/>
            <person name="Kim K.M."/>
            <person name="Choe H."/>
        </authorList>
    </citation>
    <scope>NUCLEOTIDE SEQUENCE [LARGE SCALE GENOMIC DNA]</scope>
    <source>
        <strain evidence="3 4">KCTC 9944</strain>
    </source>
</reference>
<gene>
    <name evidence="3" type="primary">fhaA</name>
    <name evidence="3" type="ORF">ENKNEFLB_00041</name>
</gene>
<proteinExistence type="predicted"/>
<dbReference type="SMART" id="SM00240">
    <property type="entry name" value="FHA"/>
    <property type="match status" value="1"/>
</dbReference>
<dbReference type="InterPro" id="IPR050923">
    <property type="entry name" value="Cell_Proc_Reg/RNA_Proc"/>
</dbReference>
<evidence type="ECO:0000259" key="2">
    <source>
        <dbReference type="PROSITE" id="PS50006"/>
    </source>
</evidence>
<dbReference type="EMBL" id="CP075371">
    <property type="protein sequence ID" value="QVT77677.1"/>
    <property type="molecule type" value="Genomic_DNA"/>
</dbReference>
<feature type="domain" description="FHA" evidence="2">
    <location>
        <begin position="153"/>
        <end position="206"/>
    </location>
</feature>
<dbReference type="SUPFAM" id="SSF49879">
    <property type="entry name" value="SMAD/FHA domain"/>
    <property type="match status" value="1"/>
</dbReference>
<dbReference type="Proteomes" id="UP000679307">
    <property type="component" value="Chromosome"/>
</dbReference>
<dbReference type="CDD" id="cd00060">
    <property type="entry name" value="FHA"/>
    <property type="match status" value="1"/>
</dbReference>
<evidence type="ECO:0000256" key="1">
    <source>
        <dbReference type="ARBA" id="ARBA00022553"/>
    </source>
</evidence>
<dbReference type="InterPro" id="IPR042287">
    <property type="entry name" value="FhaA_N_sf"/>
</dbReference>
<keyword evidence="4" id="KW-1185">Reference proteome</keyword>
<protein>
    <submittedName>
        <fullName evidence="3">FHA domain-containing protein FhaA</fullName>
    </submittedName>
</protein>
<sequence length="235" mass="25510">MGRLQRFESKLEQAVSSAFAKTFRSAVQPVEISAALQREVDNNAQIVSRTRRVVPNVFHVELSGADHDRLAPYDLEVTFAEELDVHAHQQGYAFPGPISIDFAVAEELTTGRFRVRSEAQGRVIHHASQTQVGRARALLVVNGTRHPLQAPGLVVGRGSDADLRVNDPGMSRRHAEFVVTDGARGPAVEVHDLGSTNGITVDGHRVSRATLHDGSRVQAGNTTMTVALVEEQSDV</sequence>
<dbReference type="Gene3D" id="2.60.200.20">
    <property type="match status" value="1"/>
</dbReference>
<dbReference type="InterPro" id="IPR008984">
    <property type="entry name" value="SMAD_FHA_dom_sf"/>
</dbReference>
<dbReference type="PANTHER" id="PTHR23308">
    <property type="entry name" value="NUCLEAR INHIBITOR OF PROTEIN PHOSPHATASE-1"/>
    <property type="match status" value="1"/>
</dbReference>
<dbReference type="Gene3D" id="3.30.2320.60">
    <property type="entry name" value="FhaA, phosphopeptide-binding domain (DUF3662)"/>
    <property type="match status" value="1"/>
</dbReference>
<dbReference type="InterPro" id="IPR000253">
    <property type="entry name" value="FHA_dom"/>
</dbReference>
<dbReference type="Pfam" id="PF12401">
    <property type="entry name" value="FhaA_N"/>
    <property type="match status" value="1"/>
</dbReference>